<dbReference type="EMBL" id="LFMY01000013">
    <property type="protein sequence ID" value="OKL56968.1"/>
    <property type="molecule type" value="Genomic_DNA"/>
</dbReference>
<evidence type="ECO:0000313" key="2">
    <source>
        <dbReference type="EMBL" id="OKL56968.1"/>
    </source>
</evidence>
<dbReference type="AlphaFoldDB" id="A0A225AIJ6"/>
<dbReference type="Proteomes" id="UP000214365">
    <property type="component" value="Unassembled WGS sequence"/>
</dbReference>
<keyword evidence="3" id="KW-1185">Reference proteome</keyword>
<comment type="caution">
    <text evidence="2">The sequence shown here is derived from an EMBL/GenBank/DDBJ whole genome shotgun (WGS) entry which is preliminary data.</text>
</comment>
<dbReference type="OrthoDB" id="4156665at2759"/>
<sequence length="221" mass="25289">MTKNHNSGKDTVLGRKDSPNSATEILDYAPEPKVHPDFMATITHLSARLYKLISLTSALAHPGFPDSLFQYHLLTNNQLDDLARYYDQVWPPTPESARYPKPIQAWIGTPDEHTIDIETKRRRIDTSRYPSTAEKMDLVTCHGNWMHRKYRKRPCSGIVLLRDKTNHSRVVTEVKTTFAFNAANNADLPVERIFQRSEEYQSTGSSTSTKAMFSSMRTFPK</sequence>
<feature type="region of interest" description="Disordered" evidence="1">
    <location>
        <begin position="199"/>
        <end position="221"/>
    </location>
</feature>
<name>A0A225AIJ6_TALAT</name>
<evidence type="ECO:0000256" key="1">
    <source>
        <dbReference type="SAM" id="MobiDB-lite"/>
    </source>
</evidence>
<gene>
    <name evidence="2" type="ORF">UA08_07727</name>
</gene>
<organism evidence="2 3">
    <name type="scientific">Talaromyces atroroseus</name>
    <dbReference type="NCBI Taxonomy" id="1441469"/>
    <lineage>
        <taxon>Eukaryota</taxon>
        <taxon>Fungi</taxon>
        <taxon>Dikarya</taxon>
        <taxon>Ascomycota</taxon>
        <taxon>Pezizomycotina</taxon>
        <taxon>Eurotiomycetes</taxon>
        <taxon>Eurotiomycetidae</taxon>
        <taxon>Eurotiales</taxon>
        <taxon>Trichocomaceae</taxon>
        <taxon>Talaromyces</taxon>
        <taxon>Talaromyces sect. Trachyspermi</taxon>
    </lineage>
</organism>
<proteinExistence type="predicted"/>
<dbReference type="GeneID" id="31007483"/>
<feature type="region of interest" description="Disordered" evidence="1">
    <location>
        <begin position="1"/>
        <end position="23"/>
    </location>
</feature>
<protein>
    <submittedName>
        <fullName evidence="2">Uncharacterized protein</fullName>
    </submittedName>
</protein>
<accession>A0A225AIJ6</accession>
<feature type="compositionally biased region" description="Polar residues" evidence="1">
    <location>
        <begin position="200"/>
        <end position="221"/>
    </location>
</feature>
<reference evidence="2 3" key="1">
    <citation type="submission" date="2015-06" db="EMBL/GenBank/DDBJ databases">
        <title>Talaromyces atroroseus IBT 11181 draft genome.</title>
        <authorList>
            <person name="Rasmussen K.B."/>
            <person name="Rasmussen S."/>
            <person name="Petersen B."/>
            <person name="Sicheritz-Ponten T."/>
            <person name="Mortensen U.H."/>
            <person name="Thrane U."/>
        </authorList>
    </citation>
    <scope>NUCLEOTIDE SEQUENCE [LARGE SCALE GENOMIC DNA]</scope>
    <source>
        <strain evidence="2 3">IBT 11181</strain>
    </source>
</reference>
<evidence type="ECO:0000313" key="3">
    <source>
        <dbReference type="Proteomes" id="UP000214365"/>
    </source>
</evidence>
<dbReference type="RefSeq" id="XP_020117089.1">
    <property type="nucleotide sequence ID" value="XM_020262809.1"/>
</dbReference>